<dbReference type="Proteomes" id="UP001551329">
    <property type="component" value="Unassembled WGS sequence"/>
</dbReference>
<proteinExistence type="predicted"/>
<evidence type="ECO:0000313" key="3">
    <source>
        <dbReference type="Proteomes" id="UP001551329"/>
    </source>
</evidence>
<sequence length="369" mass="41141">MEETEEPTAAEPPHWWVYRCTPEPHDGIERLPDPPPWRAFARQAADDIAPGPTPYEVEDAVGDEVGRAGTRRLGRHLRGMTYQADPEEINLVNMALHLRRPLLVTGQPGVGKSTLAYSIAHELKLGPVLRWSITSRSTLLEGQYHYDAIGRLQDVGLHRDKVLSGHDGAPEAVEPPDIGPYLRLGPLGTALLPWRRPRVLLVDEIDKSDLDLPNDLLNIFEEGEFLIPELARLAQGSAKVMTADPGRWAEVHSGQVSCTEFPVVVLTSNGERDFPPAFLRRCVRLEIAPPDENKLAHMVAAHLPLRDEGDLAKRRRLIATFLRKQRDESADLANDQLLNALHMAASSLWEEADGPDLIERRLLRPLNGD</sequence>
<dbReference type="InterPro" id="IPR027417">
    <property type="entry name" value="P-loop_NTPase"/>
</dbReference>
<dbReference type="Gene3D" id="3.40.50.300">
    <property type="entry name" value="P-loop containing nucleotide triphosphate hydrolases"/>
    <property type="match status" value="1"/>
</dbReference>
<organism evidence="2 3">
    <name type="scientific">Streptomyces narbonensis</name>
    <dbReference type="NCBI Taxonomy" id="67333"/>
    <lineage>
        <taxon>Bacteria</taxon>
        <taxon>Bacillati</taxon>
        <taxon>Actinomycetota</taxon>
        <taxon>Actinomycetes</taxon>
        <taxon>Kitasatosporales</taxon>
        <taxon>Streptomycetaceae</taxon>
        <taxon>Streptomyces</taxon>
    </lineage>
</organism>
<dbReference type="RefSeq" id="WP_358477600.1">
    <property type="nucleotide sequence ID" value="NZ_JBEZAE010000012.1"/>
</dbReference>
<name>A0ABV3CBX7_9ACTN</name>
<dbReference type="SMART" id="SM00382">
    <property type="entry name" value="AAA"/>
    <property type="match status" value="1"/>
</dbReference>
<dbReference type="InterPro" id="IPR003593">
    <property type="entry name" value="AAA+_ATPase"/>
</dbReference>
<keyword evidence="3" id="KW-1185">Reference proteome</keyword>
<dbReference type="EMBL" id="JBEZAE010000012">
    <property type="protein sequence ID" value="MEU7072296.1"/>
    <property type="molecule type" value="Genomic_DNA"/>
</dbReference>
<comment type="caution">
    <text evidence="2">The sequence shown here is derived from an EMBL/GenBank/DDBJ whole genome shotgun (WGS) entry which is preliminary data.</text>
</comment>
<protein>
    <submittedName>
        <fullName evidence="2">AAA family ATPase</fullName>
    </submittedName>
</protein>
<accession>A0ABV3CBX7</accession>
<reference evidence="2 3" key="1">
    <citation type="submission" date="2024-06" db="EMBL/GenBank/DDBJ databases">
        <title>The Natural Products Discovery Center: Release of the First 8490 Sequenced Strains for Exploring Actinobacteria Biosynthetic Diversity.</title>
        <authorList>
            <person name="Kalkreuter E."/>
            <person name="Kautsar S.A."/>
            <person name="Yang D."/>
            <person name="Bader C.D."/>
            <person name="Teijaro C.N."/>
            <person name="Fluegel L."/>
            <person name="Davis C.M."/>
            <person name="Simpson J.R."/>
            <person name="Lauterbach L."/>
            <person name="Steele A.D."/>
            <person name="Gui C."/>
            <person name="Meng S."/>
            <person name="Li G."/>
            <person name="Viehrig K."/>
            <person name="Ye F."/>
            <person name="Su P."/>
            <person name="Kiefer A.F."/>
            <person name="Nichols A."/>
            <person name="Cepeda A.J."/>
            <person name="Yan W."/>
            <person name="Fan B."/>
            <person name="Jiang Y."/>
            <person name="Adhikari A."/>
            <person name="Zheng C.-J."/>
            <person name="Schuster L."/>
            <person name="Cowan T.M."/>
            <person name="Smanski M.J."/>
            <person name="Chevrette M.G."/>
            <person name="De Carvalho L.P.S."/>
            <person name="Shen B."/>
        </authorList>
    </citation>
    <scope>NUCLEOTIDE SEQUENCE [LARGE SCALE GENOMIC DNA]</scope>
    <source>
        <strain evidence="2 3">NPDC045974</strain>
    </source>
</reference>
<evidence type="ECO:0000313" key="2">
    <source>
        <dbReference type="EMBL" id="MEU7072296.1"/>
    </source>
</evidence>
<feature type="domain" description="AAA+ ATPase" evidence="1">
    <location>
        <begin position="98"/>
        <end position="293"/>
    </location>
</feature>
<dbReference type="SUPFAM" id="SSF52540">
    <property type="entry name" value="P-loop containing nucleoside triphosphate hydrolases"/>
    <property type="match status" value="1"/>
</dbReference>
<dbReference type="Pfam" id="PF07728">
    <property type="entry name" value="AAA_5"/>
    <property type="match status" value="1"/>
</dbReference>
<dbReference type="InterPro" id="IPR011704">
    <property type="entry name" value="ATPase_dyneun-rel_AAA"/>
</dbReference>
<dbReference type="CDD" id="cd00009">
    <property type="entry name" value="AAA"/>
    <property type="match status" value="1"/>
</dbReference>
<gene>
    <name evidence="2" type="ORF">AB0A88_19435</name>
</gene>
<evidence type="ECO:0000259" key="1">
    <source>
        <dbReference type="SMART" id="SM00382"/>
    </source>
</evidence>